<dbReference type="GO" id="GO:0006955">
    <property type="term" value="P:immune response"/>
    <property type="evidence" value="ECO:0007669"/>
    <property type="project" value="InterPro"/>
</dbReference>
<sequence>MVATARTVVCLFLLLCVCQIRGSHIPVKMNRTIQNLLHHYRIPAKERFNGRPVFSREPLDGKIEAKMVFMGGVLETYEKLIGQMLKQLPTPSPQTAGGNEHPASAITPAAGTASDAEAGAGGDVKTALTYILKNVRELRRHHYHEQDKILRGLQSLKHIQMDNFVVQSKALWELPWLYEEASSLLDNAEQRRRRRRQARRFKTHPRA</sequence>
<dbReference type="PANTHER" id="PTHR11419">
    <property type="entry name" value="INTERFERON GAMMA"/>
    <property type="match status" value="1"/>
</dbReference>
<accession>A0A4Y5WRG1</accession>
<dbReference type="AlphaFoldDB" id="A0A4Y5WRG1"/>
<evidence type="ECO:0000256" key="4">
    <source>
        <dbReference type="ARBA" id="ARBA00022525"/>
    </source>
</evidence>
<proteinExistence type="inferred from homology"/>
<protein>
    <submittedName>
        <fullName evidence="7">Interferon gamma</fullName>
    </submittedName>
</protein>
<organism evidence="7">
    <name type="scientific">Oplegnathus fasciatus</name>
    <name type="common">Barred knifejaw</name>
    <name type="synonym">Scaradon fasciatus</name>
    <dbReference type="NCBI Taxonomy" id="163134"/>
    <lineage>
        <taxon>Eukaryota</taxon>
        <taxon>Metazoa</taxon>
        <taxon>Chordata</taxon>
        <taxon>Craniata</taxon>
        <taxon>Vertebrata</taxon>
        <taxon>Euteleostomi</taxon>
        <taxon>Actinopterygii</taxon>
        <taxon>Neopterygii</taxon>
        <taxon>Teleostei</taxon>
        <taxon>Neoteleostei</taxon>
        <taxon>Acanthomorphata</taxon>
        <taxon>Eupercaria</taxon>
        <taxon>Centrarchiformes</taxon>
        <taxon>Terapontoidei</taxon>
        <taxon>Oplegnathidae</taxon>
        <taxon>Oplegnathus</taxon>
    </lineage>
</organism>
<comment type="similarity">
    <text evidence="2">Belongs to the type II (or gamma) interferon family.</text>
</comment>
<keyword evidence="5" id="KW-0325">Glycoprotein</keyword>
<dbReference type="Gene3D" id="1.20.1250.10">
    <property type="match status" value="1"/>
</dbReference>
<feature type="signal peptide" evidence="6">
    <location>
        <begin position="1"/>
        <end position="22"/>
    </location>
</feature>
<evidence type="ECO:0000256" key="2">
    <source>
        <dbReference type="ARBA" id="ARBA00007566"/>
    </source>
</evidence>
<feature type="chain" id="PRO_5021485369" evidence="6">
    <location>
        <begin position="23"/>
        <end position="207"/>
    </location>
</feature>
<dbReference type="PANTHER" id="PTHR11419:SF0">
    <property type="entry name" value="INTERFERON GAMMA"/>
    <property type="match status" value="1"/>
</dbReference>
<evidence type="ECO:0000313" key="7">
    <source>
        <dbReference type="EMBL" id="QDE10278.1"/>
    </source>
</evidence>
<evidence type="ECO:0000256" key="3">
    <source>
        <dbReference type="ARBA" id="ARBA00022514"/>
    </source>
</evidence>
<dbReference type="InterPro" id="IPR009079">
    <property type="entry name" value="4_helix_cytokine-like_core"/>
</dbReference>
<dbReference type="GO" id="GO:0005125">
    <property type="term" value="F:cytokine activity"/>
    <property type="evidence" value="ECO:0007669"/>
    <property type="project" value="UniProtKB-KW"/>
</dbReference>
<dbReference type="GO" id="GO:0005133">
    <property type="term" value="F:type II interferon receptor binding"/>
    <property type="evidence" value="ECO:0007669"/>
    <property type="project" value="InterPro"/>
</dbReference>
<evidence type="ECO:0000256" key="1">
    <source>
        <dbReference type="ARBA" id="ARBA00004613"/>
    </source>
</evidence>
<keyword evidence="4" id="KW-0964">Secreted</keyword>
<keyword evidence="6" id="KW-0732">Signal</keyword>
<dbReference type="InterPro" id="IPR002069">
    <property type="entry name" value="Interferon_gamma"/>
</dbReference>
<dbReference type="EMBL" id="MK243398">
    <property type="protein sequence ID" value="QDE10278.1"/>
    <property type="molecule type" value="Genomic_DNA"/>
</dbReference>
<keyword evidence="3" id="KW-0202">Cytokine</keyword>
<comment type="subcellular location">
    <subcellularLocation>
        <location evidence="1">Secreted</location>
    </subcellularLocation>
</comment>
<evidence type="ECO:0000256" key="5">
    <source>
        <dbReference type="ARBA" id="ARBA00023180"/>
    </source>
</evidence>
<dbReference type="GO" id="GO:0005615">
    <property type="term" value="C:extracellular space"/>
    <property type="evidence" value="ECO:0007669"/>
    <property type="project" value="UniProtKB-KW"/>
</dbReference>
<evidence type="ECO:0000256" key="6">
    <source>
        <dbReference type="SAM" id="SignalP"/>
    </source>
</evidence>
<dbReference type="SUPFAM" id="SSF47266">
    <property type="entry name" value="4-helical cytokines"/>
    <property type="match status" value="1"/>
</dbReference>
<name>A0A4Y5WRG1_OPLFA</name>
<reference evidence="7" key="1">
    <citation type="submission" date="2018-11" db="EMBL/GenBank/DDBJ databases">
        <title>Identification and expression analysis of two interferon gamma genes in rock bream, Oplegnathus fasciatus.</title>
        <authorList>
            <person name="Yang Y."/>
            <person name="Park J."/>
            <person name="Lim J."/>
            <person name="Park T."/>
            <person name="Hong S."/>
        </authorList>
    </citation>
    <scope>NUCLEOTIDE SEQUENCE</scope>
</reference>